<reference evidence="1 2" key="1">
    <citation type="submission" date="2024-06" db="EMBL/GenBank/DDBJ databases">
        <authorList>
            <person name="Kraege A."/>
            <person name="Thomma B."/>
        </authorList>
    </citation>
    <scope>NUCLEOTIDE SEQUENCE [LARGE SCALE GENOMIC DNA]</scope>
</reference>
<dbReference type="Pfam" id="PF07466">
    <property type="entry name" value="DUF1517"/>
    <property type="match status" value="1"/>
</dbReference>
<name>A0ABP1FRL4_9CHLO</name>
<sequence>MDHGEGHLAETCCHQRKDGYFPSAHLPPQQVDESDGQLCKTTTGFRSSQQSEPEHKTISLGTIVRDVAKATAIAALVLAASLNANPALAAGSGGRMGGSSFSAAQSYGGSSSSGMSRSFGGNYGSSMRSQAPAVGGSTSYSFGWGLVPFGGYGYGGYGGQVGGYGGGGGGGIGSLLLYGFIAAVAFTALSGFFKNNEGDVYDDSVTVTKLQVGLLGDARRLQKQLDRIAGRADTNTPSGLHYILQETVLQLIRTPEYVQYGATTTSRQRDLDRGEKKFNEISLEERSKFKEETLVNVGGRTRRQRYSQGPSGNIQEYIVITILVAAQGKVELPKINNQETLVKALNKLAALRQEDVMAVEVLWTPEDEEDAYSRDEMLMDYPSLNNV</sequence>
<gene>
    <name evidence="1" type="primary">g4966</name>
    <name evidence="1" type="ORF">VP750_LOCUS4237</name>
</gene>
<evidence type="ECO:0000313" key="2">
    <source>
        <dbReference type="Proteomes" id="UP001497392"/>
    </source>
</evidence>
<organism evidence="1 2">
    <name type="scientific">Coccomyxa viridis</name>
    <dbReference type="NCBI Taxonomy" id="1274662"/>
    <lineage>
        <taxon>Eukaryota</taxon>
        <taxon>Viridiplantae</taxon>
        <taxon>Chlorophyta</taxon>
        <taxon>core chlorophytes</taxon>
        <taxon>Trebouxiophyceae</taxon>
        <taxon>Trebouxiophyceae incertae sedis</taxon>
        <taxon>Coccomyxaceae</taxon>
        <taxon>Coccomyxa</taxon>
    </lineage>
</organism>
<dbReference type="PIRSF" id="PIRSF037221">
    <property type="entry name" value="DUF1517"/>
    <property type="match status" value="1"/>
</dbReference>
<evidence type="ECO:0000313" key="1">
    <source>
        <dbReference type="EMBL" id="CAL5222578.1"/>
    </source>
</evidence>
<protein>
    <submittedName>
        <fullName evidence="1">G4966 protein</fullName>
    </submittedName>
</protein>
<dbReference type="Proteomes" id="UP001497392">
    <property type="component" value="Unassembled WGS sequence"/>
</dbReference>
<dbReference type="PANTHER" id="PTHR33975:SF2">
    <property type="entry name" value="MYELIN-ASSOCIATED OLIGODENDROCYTE BASIC PROTEIN"/>
    <property type="match status" value="1"/>
</dbReference>
<keyword evidence="2" id="KW-1185">Reference proteome</keyword>
<proteinExistence type="predicted"/>
<dbReference type="InterPro" id="IPR053023">
    <property type="entry name" value="FLAP_modulator"/>
</dbReference>
<comment type="caution">
    <text evidence="1">The sequence shown here is derived from an EMBL/GenBank/DDBJ whole genome shotgun (WGS) entry which is preliminary data.</text>
</comment>
<dbReference type="InterPro" id="IPR010903">
    <property type="entry name" value="DUF1517"/>
</dbReference>
<accession>A0ABP1FRL4</accession>
<dbReference type="EMBL" id="CAXHTA020000007">
    <property type="protein sequence ID" value="CAL5222578.1"/>
    <property type="molecule type" value="Genomic_DNA"/>
</dbReference>
<dbReference type="PANTHER" id="PTHR33975">
    <property type="entry name" value="MYELIN-ASSOCIATED OLIGODENDROCYTE BASIC PROTEIN"/>
    <property type="match status" value="1"/>
</dbReference>